<reference evidence="26" key="2">
    <citation type="submission" date="2024-02" db="EMBL/GenBank/DDBJ databases">
        <authorList>
            <person name="Hu B."/>
        </authorList>
    </citation>
    <scope>NUCLEOTIDE SEQUENCE</scope>
    <source>
        <strain evidence="26">13A/Uganda/URA8SL/2018</strain>
    </source>
</reference>
<evidence type="ECO:0000256" key="21">
    <source>
        <dbReference type="ARBA" id="ARBA00030754"/>
    </source>
</evidence>
<evidence type="ECO:0000256" key="24">
    <source>
        <dbReference type="SAM" id="MobiDB-lite"/>
    </source>
</evidence>
<keyword evidence="14" id="KW-0255">Endonuclease</keyword>
<comment type="subcellular location">
    <subcellularLocation>
        <location evidence="3">Host nucleus</location>
    </subcellularLocation>
</comment>
<keyword evidence="16" id="KW-0347">Helicase</keyword>
<evidence type="ECO:0000256" key="2">
    <source>
        <dbReference type="ARBA" id="ARBA00001946"/>
    </source>
</evidence>
<name>A0AAU7E2Q6_9CIRC</name>
<evidence type="ECO:0000256" key="22">
    <source>
        <dbReference type="ARBA" id="ARBA00032243"/>
    </source>
</evidence>
<evidence type="ECO:0000256" key="10">
    <source>
        <dbReference type="ARBA" id="ARBA00022705"/>
    </source>
</evidence>
<comment type="cofactor">
    <cofactor evidence="1">
        <name>Mn(2+)</name>
        <dbReference type="ChEBI" id="CHEBI:29035"/>
    </cofactor>
</comment>
<dbReference type="GO" id="GO:0005524">
    <property type="term" value="F:ATP binding"/>
    <property type="evidence" value="ECO:0007669"/>
    <property type="project" value="UniProtKB-KW"/>
</dbReference>
<keyword evidence="10" id="KW-0235">DNA replication</keyword>
<accession>A0AAU7E2Q6</accession>
<evidence type="ECO:0000256" key="18">
    <source>
        <dbReference type="ARBA" id="ARBA00023124"/>
    </source>
</evidence>
<keyword evidence="17" id="KW-0067">ATP-binding</keyword>
<dbReference type="GO" id="GO:0042025">
    <property type="term" value="C:host cell nucleus"/>
    <property type="evidence" value="ECO:0007669"/>
    <property type="project" value="UniProtKB-SubCell"/>
</dbReference>
<evidence type="ECO:0000313" key="26">
    <source>
        <dbReference type="EMBL" id="XBH24026.1"/>
    </source>
</evidence>
<dbReference type="Pfam" id="PF02407">
    <property type="entry name" value="Viral_Rep"/>
    <property type="match status" value="1"/>
</dbReference>
<evidence type="ECO:0000256" key="1">
    <source>
        <dbReference type="ARBA" id="ARBA00001936"/>
    </source>
</evidence>
<dbReference type="InterPro" id="IPR049912">
    <property type="entry name" value="CRESS_DNA_REP"/>
</dbReference>
<evidence type="ECO:0000256" key="3">
    <source>
        <dbReference type="ARBA" id="ARBA00004147"/>
    </source>
</evidence>
<evidence type="ECO:0000256" key="6">
    <source>
        <dbReference type="ARBA" id="ARBA00014531"/>
    </source>
</evidence>
<keyword evidence="9" id="KW-0548">Nucleotidyltransferase</keyword>
<dbReference type="GO" id="GO:0003724">
    <property type="term" value="F:RNA helicase activity"/>
    <property type="evidence" value="ECO:0007669"/>
    <property type="project" value="InterPro"/>
</dbReference>
<evidence type="ECO:0000256" key="4">
    <source>
        <dbReference type="ARBA" id="ARBA00008545"/>
    </source>
</evidence>
<keyword evidence="19" id="KW-0238">DNA-binding</keyword>
<protein>
    <recommendedName>
        <fullName evidence="6">Replication-associated protein</fullName>
    </recommendedName>
    <alternativeName>
        <fullName evidence="21">ATP-dependent helicase Rep</fullName>
    </alternativeName>
    <alternativeName>
        <fullName evidence="22">RepP</fullName>
    </alternativeName>
</protein>
<dbReference type="GO" id="GO:0016779">
    <property type="term" value="F:nucleotidyltransferase activity"/>
    <property type="evidence" value="ECO:0007669"/>
    <property type="project" value="UniProtKB-KW"/>
</dbReference>
<evidence type="ECO:0000256" key="20">
    <source>
        <dbReference type="ARBA" id="ARBA00023268"/>
    </source>
</evidence>
<keyword evidence="15" id="KW-0378">Hydrolase</keyword>
<evidence type="ECO:0000256" key="8">
    <source>
        <dbReference type="ARBA" id="ARBA00022679"/>
    </source>
</evidence>
<evidence type="ECO:0000256" key="5">
    <source>
        <dbReference type="ARBA" id="ARBA00011448"/>
    </source>
</evidence>
<dbReference type="GO" id="GO:0003677">
    <property type="term" value="F:DNA binding"/>
    <property type="evidence" value="ECO:0007669"/>
    <property type="project" value="UniProtKB-KW"/>
</dbReference>
<dbReference type="GO" id="GO:0004519">
    <property type="term" value="F:endonuclease activity"/>
    <property type="evidence" value="ECO:0007669"/>
    <property type="project" value="UniProtKB-KW"/>
</dbReference>
<keyword evidence="18" id="KW-0190">Covalent protein-DNA linkage</keyword>
<reference evidence="26" key="1">
    <citation type="journal article" date="2024" name="Microbiome">
        <title>Substantial viral diversity in bats and rodents from East Africa: insights into evolution, recombination, and cocirculation.</title>
        <authorList>
            <person name="Wang D."/>
            <person name="Yang X."/>
            <person name="Ren Z."/>
            <person name="Hu B."/>
            <person name="Zhao H."/>
            <person name="Yang K."/>
            <person name="Shi P."/>
            <person name="Zhang Z."/>
            <person name="Feng Q."/>
            <person name="Nawenja C.V."/>
            <person name="Obanda V."/>
            <person name="Robert K."/>
            <person name="Nalikka B."/>
            <person name="Waruhiu C.N."/>
            <person name="Ochola G.O."/>
            <person name="Onyuok S.O."/>
            <person name="Ochieng H."/>
            <person name="Li B."/>
            <person name="Zhu Y."/>
            <person name="Si H."/>
            <person name="Yin J."/>
            <person name="Kristiansen K."/>
            <person name="Jin X."/>
            <person name="Xu X."/>
            <person name="Xiao M."/>
            <person name="Agwanda B."/>
            <person name="Ommeh S."/>
            <person name="Li J."/>
            <person name="Shi Z.L."/>
        </authorList>
    </citation>
    <scope>NUCLEOTIDE SEQUENCE</scope>
    <source>
        <strain evidence="26">13A/Uganda/URA8SL/2018</strain>
    </source>
</reference>
<feature type="region of interest" description="Disordered" evidence="24">
    <location>
        <begin position="1"/>
        <end position="22"/>
    </location>
</feature>
<dbReference type="SUPFAM" id="SSF52540">
    <property type="entry name" value="P-loop containing nucleoside triphosphate hydrolases"/>
    <property type="match status" value="1"/>
</dbReference>
<evidence type="ECO:0000256" key="15">
    <source>
        <dbReference type="ARBA" id="ARBA00022801"/>
    </source>
</evidence>
<dbReference type="Pfam" id="PF00910">
    <property type="entry name" value="RNA_helicase"/>
    <property type="match status" value="1"/>
</dbReference>
<evidence type="ECO:0000256" key="7">
    <source>
        <dbReference type="ARBA" id="ARBA00022562"/>
    </source>
</evidence>
<comment type="similarity">
    <text evidence="4">Belongs to the nanoviruses/circoviruses replication-associated protein family.</text>
</comment>
<proteinExistence type="inferred from homology"/>
<comment type="cofactor">
    <cofactor evidence="2">
        <name>Mg(2+)</name>
        <dbReference type="ChEBI" id="CHEBI:18420"/>
    </cofactor>
</comment>
<keyword evidence="8" id="KW-0808">Transferase</keyword>
<feature type="domain" description="CRESS-DNA virus Rep endonuclease" evidence="25">
    <location>
        <begin position="31"/>
        <end position="129"/>
    </location>
</feature>
<evidence type="ECO:0000256" key="19">
    <source>
        <dbReference type="ARBA" id="ARBA00023125"/>
    </source>
</evidence>
<evidence type="ECO:0000256" key="11">
    <source>
        <dbReference type="ARBA" id="ARBA00022722"/>
    </source>
</evidence>
<evidence type="ECO:0000256" key="23">
    <source>
        <dbReference type="ARBA" id="ARBA00049360"/>
    </source>
</evidence>
<evidence type="ECO:0000256" key="17">
    <source>
        <dbReference type="ARBA" id="ARBA00022840"/>
    </source>
</evidence>
<sequence>MKKKSRKASPTPPGNRGRCIPPCGSSTGRRGNAAFRWCFTLNNWTEEEYGLIVSACRDIVKYLIIGKEVGEGGTPHLQGYVNFKKKKRMSTVKQCLQCTRVHVEAARGTEEQNQRYCRKGGDYLEIGCPSLPGRSGPLSQAIQTLKDNKGNLQAVAEEHPEVFVRHGRGLRDYVTTAGLVPPRKEKTWCSVYVGPPGVGKTRAVAQNIGEAASYWKPRGPWWDGYSGQKYVVLDDFYGWIPFSELLRVLDRYPLRVPIKGAFVEFTSEVIYITSNKDPEEWYDKENIHGTLEALFRRINEMWTWDGQKMVKATPKYKINY</sequence>
<evidence type="ECO:0000259" key="25">
    <source>
        <dbReference type="PROSITE" id="PS52020"/>
    </source>
</evidence>
<keyword evidence="20" id="KW-0511">Multifunctional enzyme</keyword>
<dbReference type="InterPro" id="IPR027417">
    <property type="entry name" value="P-loop_NTPase"/>
</dbReference>
<keyword evidence="13" id="KW-0547">Nucleotide-binding</keyword>
<keyword evidence="7" id="KW-1048">Host nucleus</keyword>
<dbReference type="GO" id="GO:0006260">
    <property type="term" value="P:DNA replication"/>
    <property type="evidence" value="ECO:0007669"/>
    <property type="project" value="UniProtKB-KW"/>
</dbReference>
<evidence type="ECO:0000256" key="12">
    <source>
        <dbReference type="ARBA" id="ARBA00022723"/>
    </source>
</evidence>
<evidence type="ECO:0000256" key="16">
    <source>
        <dbReference type="ARBA" id="ARBA00022806"/>
    </source>
</evidence>
<evidence type="ECO:0000256" key="14">
    <source>
        <dbReference type="ARBA" id="ARBA00022759"/>
    </source>
</evidence>
<evidence type="ECO:0000256" key="9">
    <source>
        <dbReference type="ARBA" id="ARBA00022695"/>
    </source>
</evidence>
<comment type="subunit">
    <text evidence="5">Interacts with the capsid protein; this interaction relocates Rep into the nucleus.</text>
</comment>
<dbReference type="GO" id="GO:0016787">
    <property type="term" value="F:hydrolase activity"/>
    <property type="evidence" value="ECO:0007669"/>
    <property type="project" value="UniProtKB-KW"/>
</dbReference>
<dbReference type="GO" id="GO:0003723">
    <property type="term" value="F:RNA binding"/>
    <property type="evidence" value="ECO:0007669"/>
    <property type="project" value="InterPro"/>
</dbReference>
<organism evidence="26">
    <name type="scientific">Rousettus bat circovirus</name>
    <dbReference type="NCBI Taxonomy" id="3141902"/>
    <lineage>
        <taxon>Viruses</taxon>
        <taxon>Monodnaviria</taxon>
        <taxon>Shotokuvirae</taxon>
        <taxon>Cressdnaviricota</taxon>
        <taxon>Arfiviricetes</taxon>
        <taxon>Cirlivirales</taxon>
        <taxon>Circoviridae</taxon>
        <taxon>Circovirus</taxon>
    </lineage>
</organism>
<keyword evidence="12" id="KW-0479">Metal-binding</keyword>
<keyword evidence="11" id="KW-0540">Nuclease</keyword>
<comment type="catalytic activity">
    <reaction evidence="23">
        <text>ATP + H2O = ADP + phosphate + H(+)</text>
        <dbReference type="Rhea" id="RHEA:13065"/>
        <dbReference type="ChEBI" id="CHEBI:15377"/>
        <dbReference type="ChEBI" id="CHEBI:15378"/>
        <dbReference type="ChEBI" id="CHEBI:30616"/>
        <dbReference type="ChEBI" id="CHEBI:43474"/>
        <dbReference type="ChEBI" id="CHEBI:456216"/>
    </reaction>
</comment>
<dbReference type="PROSITE" id="PS52020">
    <property type="entry name" value="CRESS_DNA_REP"/>
    <property type="match status" value="1"/>
</dbReference>
<dbReference type="GO" id="GO:0046872">
    <property type="term" value="F:metal ion binding"/>
    <property type="evidence" value="ECO:0007669"/>
    <property type="project" value="UniProtKB-KW"/>
</dbReference>
<dbReference type="EMBL" id="PP711955">
    <property type="protein sequence ID" value="XBH24026.1"/>
    <property type="molecule type" value="Genomic_DNA"/>
</dbReference>
<dbReference type="Gene3D" id="3.40.1310.20">
    <property type="match status" value="1"/>
</dbReference>
<dbReference type="InterPro" id="IPR000605">
    <property type="entry name" value="Helicase_SF3_ssDNA/RNA_vir"/>
</dbReference>
<evidence type="ECO:0000256" key="13">
    <source>
        <dbReference type="ARBA" id="ARBA00022741"/>
    </source>
</evidence>